<evidence type="ECO:0000313" key="1">
    <source>
        <dbReference type="EMBL" id="SCM54683.1"/>
    </source>
</evidence>
<organism evidence="1 2">
    <name type="scientific">Hafnia alvei</name>
    <dbReference type="NCBI Taxonomy" id="569"/>
    <lineage>
        <taxon>Bacteria</taxon>
        <taxon>Pseudomonadati</taxon>
        <taxon>Pseudomonadota</taxon>
        <taxon>Gammaproteobacteria</taxon>
        <taxon>Enterobacterales</taxon>
        <taxon>Hafniaceae</taxon>
        <taxon>Hafnia</taxon>
    </lineage>
</organism>
<reference evidence="1 2" key="1">
    <citation type="submission" date="2016-09" db="EMBL/GenBank/DDBJ databases">
        <authorList>
            <person name="Capua I."/>
            <person name="De Benedictis P."/>
            <person name="Joannis T."/>
            <person name="Lombin L.H."/>
            <person name="Cattoli G."/>
        </authorList>
    </citation>
    <scope>NUCLEOTIDE SEQUENCE [LARGE SCALE GENOMIC DNA]</scope>
    <source>
        <strain evidence="1 2">GB001</strain>
    </source>
</reference>
<sequence length="46" mass="5335">MFITMDESVSYPNVIRFLPDLMRWFTTTGECETISPSCEFAIEVVQ</sequence>
<proteinExistence type="predicted"/>
<dbReference type="Proteomes" id="UP000094844">
    <property type="component" value="Unassembled WGS sequence"/>
</dbReference>
<accession>A0A1C6Z6E0</accession>
<gene>
    <name evidence="1" type="ORF">BN1044_04193</name>
</gene>
<name>A0A1C6Z6E0_HAFAL</name>
<evidence type="ECO:0000313" key="2">
    <source>
        <dbReference type="Proteomes" id="UP000094844"/>
    </source>
</evidence>
<dbReference type="EMBL" id="FMIQ01000080">
    <property type="protein sequence ID" value="SCM54683.1"/>
    <property type="molecule type" value="Genomic_DNA"/>
</dbReference>
<protein>
    <submittedName>
        <fullName evidence="1">Uncharacterized protein</fullName>
    </submittedName>
</protein>
<dbReference type="AlphaFoldDB" id="A0A1C6Z6E0"/>